<accession>Q0RSU2</accession>
<dbReference type="Proteomes" id="UP000000657">
    <property type="component" value="Chromosome"/>
</dbReference>
<keyword evidence="2" id="KW-1185">Reference proteome</keyword>
<dbReference type="KEGG" id="fal:FRAAL0693"/>
<proteinExistence type="predicted"/>
<evidence type="ECO:0000313" key="2">
    <source>
        <dbReference type="Proteomes" id="UP000000657"/>
    </source>
</evidence>
<protein>
    <submittedName>
        <fullName evidence="1">Uncharacterized protein</fullName>
    </submittedName>
</protein>
<dbReference type="EMBL" id="CT573213">
    <property type="protein sequence ID" value="CAJ59364.1"/>
    <property type="molecule type" value="Genomic_DNA"/>
</dbReference>
<dbReference type="HOGENOM" id="CLU_2259647_0_0_11"/>
<evidence type="ECO:0000313" key="1">
    <source>
        <dbReference type="EMBL" id="CAJ59364.1"/>
    </source>
</evidence>
<sequence length="103" mass="11468">MDGNIEREQVDKILKMSGKRAVNAGINVVRATMFEQIRSQDRSPPPTSCFASSRRGASRSIFSLTAGIIDLPLEVWAFGPPKGEVRLCGRHRYRQAIPRCRPG</sequence>
<reference evidence="1 2" key="1">
    <citation type="journal article" date="2007" name="Genome Res.">
        <title>Genome characteristics of facultatively symbiotic Frankia sp. strains reflect host range and host plant biogeography.</title>
        <authorList>
            <person name="Normand P."/>
            <person name="Lapierre P."/>
            <person name="Tisa L.S."/>
            <person name="Gogarten J.P."/>
            <person name="Alloisio N."/>
            <person name="Bagnarol E."/>
            <person name="Bassi C.A."/>
            <person name="Berry A.M."/>
            <person name="Bickhart D.M."/>
            <person name="Choisne N."/>
            <person name="Couloux A."/>
            <person name="Cournoyer B."/>
            <person name="Cruveiller S."/>
            <person name="Daubin V."/>
            <person name="Demange N."/>
            <person name="Francino M.P."/>
            <person name="Goltsman E."/>
            <person name="Huang Y."/>
            <person name="Kopp O.R."/>
            <person name="Labarre L."/>
            <person name="Lapidus A."/>
            <person name="Lavire C."/>
            <person name="Marechal J."/>
            <person name="Martinez M."/>
            <person name="Mastronunzio J.E."/>
            <person name="Mullin B.C."/>
            <person name="Niemann J."/>
            <person name="Pujic P."/>
            <person name="Rawnsley T."/>
            <person name="Rouy Z."/>
            <person name="Schenowitz C."/>
            <person name="Sellstedt A."/>
            <person name="Tavares F."/>
            <person name="Tomkins J.P."/>
            <person name="Vallenet D."/>
            <person name="Valverde C."/>
            <person name="Wall L.G."/>
            <person name="Wang Y."/>
            <person name="Medigue C."/>
            <person name="Benson D.R."/>
        </authorList>
    </citation>
    <scope>NUCLEOTIDE SEQUENCE [LARGE SCALE GENOMIC DNA]</scope>
    <source>
        <strain evidence="2">DSM 45986 / CECT 9034 / ACN14a</strain>
    </source>
</reference>
<gene>
    <name evidence="1" type="ordered locus">FRAAL0693</name>
</gene>
<dbReference type="AlphaFoldDB" id="Q0RSU2"/>
<name>Q0RSU2_FRAAA</name>
<organism evidence="1 2">
    <name type="scientific">Frankia alni (strain DSM 45986 / CECT 9034 / ACN14a)</name>
    <dbReference type="NCBI Taxonomy" id="326424"/>
    <lineage>
        <taxon>Bacteria</taxon>
        <taxon>Bacillati</taxon>
        <taxon>Actinomycetota</taxon>
        <taxon>Actinomycetes</taxon>
        <taxon>Frankiales</taxon>
        <taxon>Frankiaceae</taxon>
        <taxon>Frankia</taxon>
    </lineage>
</organism>